<keyword evidence="2" id="KW-1185">Reference proteome</keyword>
<organism evidence="1 2">
    <name type="scientific">Exserohilum turcicum (strain 28A)</name>
    <name type="common">Northern leaf blight fungus</name>
    <name type="synonym">Setosphaeria turcica</name>
    <dbReference type="NCBI Taxonomy" id="671987"/>
    <lineage>
        <taxon>Eukaryota</taxon>
        <taxon>Fungi</taxon>
        <taxon>Dikarya</taxon>
        <taxon>Ascomycota</taxon>
        <taxon>Pezizomycotina</taxon>
        <taxon>Dothideomycetes</taxon>
        <taxon>Pleosporomycetidae</taxon>
        <taxon>Pleosporales</taxon>
        <taxon>Pleosporineae</taxon>
        <taxon>Pleosporaceae</taxon>
        <taxon>Exserohilum</taxon>
    </lineage>
</organism>
<dbReference type="Proteomes" id="UP000016935">
    <property type="component" value="Unassembled WGS sequence"/>
</dbReference>
<proteinExistence type="predicted"/>
<name>R0K3T2_EXST2</name>
<dbReference type="RefSeq" id="XP_008024627.1">
    <property type="nucleotide sequence ID" value="XM_008026436.1"/>
</dbReference>
<accession>R0K3T2</accession>
<gene>
    <name evidence="1" type="ORF">SETTUDRAFT_168888</name>
</gene>
<sequence length="90" mass="10517">MTKASSLEHWWAWNLTTFLNEEVRITTKEEEYNGKLISVFNKVASWNTYLCRISQPEKDYEFGVTYDSLLDGTVTIERCGLLEDWVETTA</sequence>
<evidence type="ECO:0000313" key="1">
    <source>
        <dbReference type="EMBL" id="EOA87743.1"/>
    </source>
</evidence>
<dbReference type="EMBL" id="KB908570">
    <property type="protein sequence ID" value="EOA87743.1"/>
    <property type="molecule type" value="Genomic_DNA"/>
</dbReference>
<reference evidence="1 2" key="2">
    <citation type="journal article" date="2013" name="PLoS Genet.">
        <title>Comparative genome structure, secondary metabolite, and effector coding capacity across Cochliobolus pathogens.</title>
        <authorList>
            <person name="Condon B.J."/>
            <person name="Leng Y."/>
            <person name="Wu D."/>
            <person name="Bushley K.E."/>
            <person name="Ohm R.A."/>
            <person name="Otillar R."/>
            <person name="Martin J."/>
            <person name="Schackwitz W."/>
            <person name="Grimwood J."/>
            <person name="MohdZainudin N."/>
            <person name="Xue C."/>
            <person name="Wang R."/>
            <person name="Manning V.A."/>
            <person name="Dhillon B."/>
            <person name="Tu Z.J."/>
            <person name="Steffenson B.J."/>
            <person name="Salamov A."/>
            <person name="Sun H."/>
            <person name="Lowry S."/>
            <person name="LaButti K."/>
            <person name="Han J."/>
            <person name="Copeland A."/>
            <person name="Lindquist E."/>
            <person name="Barry K."/>
            <person name="Schmutz J."/>
            <person name="Baker S.E."/>
            <person name="Ciuffetti L.M."/>
            <person name="Grigoriev I.V."/>
            <person name="Zhong S."/>
            <person name="Turgeon B.G."/>
        </authorList>
    </citation>
    <scope>NUCLEOTIDE SEQUENCE [LARGE SCALE GENOMIC DNA]</scope>
    <source>
        <strain evidence="2">28A</strain>
    </source>
</reference>
<dbReference type="HOGENOM" id="CLU_2442258_0_0_1"/>
<dbReference type="GeneID" id="19400706"/>
<dbReference type="AlphaFoldDB" id="R0K3T2"/>
<reference evidence="1 2" key="1">
    <citation type="journal article" date="2012" name="PLoS Pathog.">
        <title>Diverse lifestyles and strategies of plant pathogenesis encoded in the genomes of eighteen Dothideomycetes fungi.</title>
        <authorList>
            <person name="Ohm R.A."/>
            <person name="Feau N."/>
            <person name="Henrissat B."/>
            <person name="Schoch C.L."/>
            <person name="Horwitz B.A."/>
            <person name="Barry K.W."/>
            <person name="Condon B.J."/>
            <person name="Copeland A.C."/>
            <person name="Dhillon B."/>
            <person name="Glaser F."/>
            <person name="Hesse C.N."/>
            <person name="Kosti I."/>
            <person name="LaButti K."/>
            <person name="Lindquist E.A."/>
            <person name="Lucas S."/>
            <person name="Salamov A.A."/>
            <person name="Bradshaw R.E."/>
            <person name="Ciuffetti L."/>
            <person name="Hamelin R.C."/>
            <person name="Kema G.H.J."/>
            <person name="Lawrence C."/>
            <person name="Scott J.A."/>
            <person name="Spatafora J.W."/>
            <person name="Turgeon B.G."/>
            <person name="de Wit P.J.G.M."/>
            <person name="Zhong S."/>
            <person name="Goodwin S.B."/>
            <person name="Grigoriev I.V."/>
        </authorList>
    </citation>
    <scope>NUCLEOTIDE SEQUENCE [LARGE SCALE GENOMIC DNA]</scope>
    <source>
        <strain evidence="2">28A</strain>
    </source>
</reference>
<evidence type="ECO:0000313" key="2">
    <source>
        <dbReference type="Proteomes" id="UP000016935"/>
    </source>
</evidence>
<protein>
    <submittedName>
        <fullName evidence="1">Uncharacterized protein</fullName>
    </submittedName>
</protein>